<dbReference type="KEGG" id="kvl:KVU_1746"/>
<evidence type="ECO:0000256" key="3">
    <source>
        <dbReference type="ARBA" id="ARBA00022989"/>
    </source>
</evidence>
<proteinExistence type="predicted"/>
<name>F9Y3G5_KETVW</name>
<dbReference type="Gene3D" id="3.30.1150.10">
    <property type="match status" value="1"/>
</dbReference>
<dbReference type="HOGENOM" id="CLU_076333_2_0_5"/>
<accession>F9Y3G5</accession>
<evidence type="ECO:0000256" key="2">
    <source>
        <dbReference type="ARBA" id="ARBA00022692"/>
    </source>
</evidence>
<dbReference type="eggNOG" id="COG0810">
    <property type="taxonomic scope" value="Bacteria"/>
</dbReference>
<feature type="compositionally biased region" description="Acidic residues" evidence="5">
    <location>
        <begin position="184"/>
        <end position="193"/>
    </location>
</feature>
<dbReference type="Proteomes" id="UP000000692">
    <property type="component" value="Chromosome"/>
</dbReference>
<gene>
    <name evidence="7" type="primary">tonB</name>
    <name evidence="7" type="ordered locus">KVU_1746</name>
</gene>
<dbReference type="InterPro" id="IPR037682">
    <property type="entry name" value="TonB_C"/>
</dbReference>
<evidence type="ECO:0000259" key="6">
    <source>
        <dbReference type="PROSITE" id="PS52015"/>
    </source>
</evidence>
<protein>
    <submittedName>
        <fullName evidence="7">Putative energy transducer TonB, C-terminal region</fullName>
    </submittedName>
</protein>
<dbReference type="RefSeq" id="WP_013384948.1">
    <property type="nucleotide sequence ID" value="NC_017384.1"/>
</dbReference>
<evidence type="ECO:0000256" key="1">
    <source>
        <dbReference type="ARBA" id="ARBA00004167"/>
    </source>
</evidence>
<dbReference type="OrthoDB" id="9792439at2"/>
<evidence type="ECO:0000313" key="8">
    <source>
        <dbReference type="Proteomes" id="UP000000692"/>
    </source>
</evidence>
<dbReference type="SUPFAM" id="SSF74653">
    <property type="entry name" value="TolA/TonB C-terminal domain"/>
    <property type="match status" value="1"/>
</dbReference>
<evidence type="ECO:0000313" key="7">
    <source>
        <dbReference type="EMBL" id="AEM41585.1"/>
    </source>
</evidence>
<evidence type="ECO:0000256" key="5">
    <source>
        <dbReference type="SAM" id="MobiDB-lite"/>
    </source>
</evidence>
<keyword evidence="2" id="KW-0812">Transmembrane</keyword>
<dbReference type="EMBL" id="CP002018">
    <property type="protein sequence ID" value="AEM41585.1"/>
    <property type="molecule type" value="Genomic_DNA"/>
</dbReference>
<feature type="compositionally biased region" description="Polar residues" evidence="5">
    <location>
        <begin position="240"/>
        <end position="257"/>
    </location>
</feature>
<comment type="subcellular location">
    <subcellularLocation>
        <location evidence="1">Membrane</location>
        <topology evidence="1">Single-pass membrane protein</topology>
    </subcellularLocation>
</comment>
<sequence length="349" mass="37273">MTQPPLNLSRRAVLDSAQGPLLLRPAANIISFARRSGELIGPQHLRTSLWAEGLRWGVSTLAICALIGGAVFAATRAPRTPDGPAAPPPAIMMEFAPEIAAPEVEAPGTDLAPETPDQAPQQEIDAPVPDEPIPDEIREVPPEILPEAPPEDLPLEPPPEVPPEPLDEEPPEELPPAAPPPDPDPIEVEELPEVETPALALSPPSRPQNLRTAPPPPPPQQRAMASTQSAPREVEAPRANTATATQNVTSQQVPNISPQQWQDRVNTHVNRFITYPAEARAARQQGTPLIRITLDDAGNVISASLARSSGYTLLDQAAVAMAYRASPLPVPPASVPQRSIVIPAEYILR</sequence>
<dbReference type="AlphaFoldDB" id="F9Y3G5"/>
<dbReference type="GO" id="GO:0016020">
    <property type="term" value="C:membrane"/>
    <property type="evidence" value="ECO:0007669"/>
    <property type="project" value="UniProtKB-SubCell"/>
</dbReference>
<keyword evidence="4" id="KW-0472">Membrane</keyword>
<feature type="compositionally biased region" description="Pro residues" evidence="5">
    <location>
        <begin position="155"/>
        <end position="164"/>
    </location>
</feature>
<dbReference type="PROSITE" id="PS52015">
    <property type="entry name" value="TONB_CTD"/>
    <property type="match status" value="1"/>
</dbReference>
<dbReference type="NCBIfam" id="TIGR01352">
    <property type="entry name" value="tonB_Cterm"/>
    <property type="match status" value="1"/>
</dbReference>
<dbReference type="Pfam" id="PF03544">
    <property type="entry name" value="TonB_C"/>
    <property type="match status" value="1"/>
</dbReference>
<keyword evidence="8" id="KW-1185">Reference proteome</keyword>
<evidence type="ECO:0000256" key="4">
    <source>
        <dbReference type="ARBA" id="ARBA00023136"/>
    </source>
</evidence>
<feature type="region of interest" description="Disordered" evidence="5">
    <location>
        <begin position="107"/>
        <end position="257"/>
    </location>
</feature>
<reference evidence="7 8" key="1">
    <citation type="journal article" date="2011" name="J. Bacteriol.">
        <title>Complete genome sequence of the industrial strain Ketogulonicigenium vulgare WSH-001.</title>
        <authorList>
            <person name="Liu L."/>
            <person name="Li Y."/>
            <person name="Zhang J."/>
            <person name="Zhou Z."/>
            <person name="Liu J."/>
            <person name="Li X."/>
            <person name="Zhou J."/>
            <person name="Du G."/>
            <person name="Wang L."/>
            <person name="Chen J."/>
        </authorList>
    </citation>
    <scope>NUCLEOTIDE SEQUENCE [LARGE SCALE GENOMIC DNA]</scope>
    <source>
        <strain evidence="7 8">WSH-001</strain>
    </source>
</reference>
<feature type="compositionally biased region" description="Pro residues" evidence="5">
    <location>
        <begin position="173"/>
        <end position="183"/>
    </location>
</feature>
<keyword evidence="3" id="KW-1133">Transmembrane helix</keyword>
<organism evidence="7 8">
    <name type="scientific">Ketogulonicigenium vulgare (strain WSH-001)</name>
    <dbReference type="NCBI Taxonomy" id="759362"/>
    <lineage>
        <taxon>Bacteria</taxon>
        <taxon>Pseudomonadati</taxon>
        <taxon>Pseudomonadota</taxon>
        <taxon>Alphaproteobacteria</taxon>
        <taxon>Rhodobacterales</taxon>
        <taxon>Roseobacteraceae</taxon>
        <taxon>Ketogulonicigenium</taxon>
    </lineage>
</organism>
<dbReference type="InterPro" id="IPR006260">
    <property type="entry name" value="TonB/TolA_C"/>
</dbReference>
<feature type="domain" description="TonB C-terminal" evidence="6">
    <location>
        <begin position="260"/>
        <end position="349"/>
    </location>
</feature>
<dbReference type="GO" id="GO:0055085">
    <property type="term" value="P:transmembrane transport"/>
    <property type="evidence" value="ECO:0007669"/>
    <property type="project" value="InterPro"/>
</dbReference>